<organism evidence="1">
    <name type="scientific">Caulobacter sp. (strain K31)</name>
    <dbReference type="NCBI Taxonomy" id="366602"/>
    <lineage>
        <taxon>Bacteria</taxon>
        <taxon>Pseudomonadati</taxon>
        <taxon>Pseudomonadota</taxon>
        <taxon>Alphaproteobacteria</taxon>
        <taxon>Caulobacterales</taxon>
        <taxon>Caulobacteraceae</taxon>
        <taxon>Caulobacter</taxon>
    </lineage>
</organism>
<dbReference type="AlphaFoldDB" id="B0SZN7"/>
<dbReference type="GO" id="GO:0004812">
    <property type="term" value="F:aminoacyl-tRNA ligase activity"/>
    <property type="evidence" value="ECO:0007669"/>
    <property type="project" value="UniProtKB-KW"/>
</dbReference>
<dbReference type="STRING" id="366602.Caul_1397"/>
<evidence type="ECO:0000313" key="1">
    <source>
        <dbReference type="EMBL" id="ABZ70527.1"/>
    </source>
</evidence>
<reference evidence="1" key="1">
    <citation type="submission" date="2008-01" db="EMBL/GenBank/DDBJ databases">
        <title>Complete sequence of chromosome of Caulobacter sp. K31.</title>
        <authorList>
            <consortium name="US DOE Joint Genome Institute"/>
            <person name="Copeland A."/>
            <person name="Lucas S."/>
            <person name="Lapidus A."/>
            <person name="Barry K."/>
            <person name="Glavina del Rio T."/>
            <person name="Dalin E."/>
            <person name="Tice H."/>
            <person name="Pitluck S."/>
            <person name="Bruce D."/>
            <person name="Goodwin L."/>
            <person name="Thompson L.S."/>
            <person name="Brettin T."/>
            <person name="Detter J.C."/>
            <person name="Han C."/>
            <person name="Schmutz J."/>
            <person name="Larimer F."/>
            <person name="Land M."/>
            <person name="Hauser L."/>
            <person name="Kyrpides N."/>
            <person name="Kim E."/>
            <person name="Stephens C."/>
            <person name="Richardson P."/>
        </authorList>
    </citation>
    <scope>NUCLEOTIDE SEQUENCE [LARGE SCALE GENOMIC DNA]</scope>
    <source>
        <strain evidence="1">K31</strain>
    </source>
</reference>
<gene>
    <name evidence="1" type="ordered locus">Caul_1397</name>
</gene>
<protein>
    <submittedName>
        <fullName evidence="1">Alanyl-tRNA synthetase</fullName>
    </submittedName>
</protein>
<dbReference type="KEGG" id="cak:Caul_1397"/>
<keyword evidence="1" id="KW-0436">Ligase</keyword>
<sequence>MGGQGAGGKADFARGGAPDATKAQAGLGAVKAALAG</sequence>
<dbReference type="HOGENOM" id="CLU_3355235_0_0_5"/>
<name>B0SZN7_CAUSK</name>
<keyword evidence="1" id="KW-0030">Aminoacyl-tRNA synthetase</keyword>
<dbReference type="EMBL" id="CP000927">
    <property type="protein sequence ID" value="ABZ70527.1"/>
    <property type="molecule type" value="Genomic_DNA"/>
</dbReference>
<accession>B0SZN7</accession>
<proteinExistence type="predicted"/>